<gene>
    <name evidence="2" type="ORF">R9X50_00228000</name>
</gene>
<reference evidence="2 3" key="1">
    <citation type="submission" date="2023-11" db="EMBL/GenBank/DDBJ databases">
        <title>An acidophilic fungus is an integral part of prey digestion in a carnivorous sundew plant.</title>
        <authorList>
            <person name="Tsai I.J."/>
        </authorList>
    </citation>
    <scope>NUCLEOTIDE SEQUENCE [LARGE SCALE GENOMIC DNA]</scope>
    <source>
        <strain evidence="2">169a</strain>
    </source>
</reference>
<accession>A0AAQ3M1Y3</accession>
<dbReference type="EMBL" id="CP138582">
    <property type="protein sequence ID" value="WPG99466.1"/>
    <property type="molecule type" value="Genomic_DNA"/>
</dbReference>
<keyword evidence="3" id="KW-1185">Reference proteome</keyword>
<dbReference type="Proteomes" id="UP001303373">
    <property type="component" value="Chromosome 3"/>
</dbReference>
<dbReference type="AlphaFoldDB" id="A0AAQ3M1Y3"/>
<feature type="compositionally biased region" description="Polar residues" evidence="1">
    <location>
        <begin position="53"/>
        <end position="70"/>
    </location>
</feature>
<name>A0AAQ3M1Y3_9PEZI</name>
<evidence type="ECO:0000313" key="3">
    <source>
        <dbReference type="Proteomes" id="UP001303373"/>
    </source>
</evidence>
<evidence type="ECO:0000256" key="1">
    <source>
        <dbReference type="SAM" id="MobiDB-lite"/>
    </source>
</evidence>
<evidence type="ECO:0000313" key="2">
    <source>
        <dbReference type="EMBL" id="WPG99466.1"/>
    </source>
</evidence>
<sequence length="151" mass="16530">MSADQEMLSSSSDSESELATPTAQMLSSTTLSPPDSQHREHARAMPTAPSGASLANSNGKRPIQTISNGNDESEADLPNSNSKSRQDHPTKTHQGSGYSWSRPEDEPGYGWLNKKALDEHQRALEGLVHAHCMVKDRYSDPFKAAEREKKP</sequence>
<protein>
    <submittedName>
        <fullName evidence="2">Uncharacterized protein</fullName>
    </submittedName>
</protein>
<feature type="compositionally biased region" description="Polar residues" evidence="1">
    <location>
        <begin position="21"/>
        <end position="35"/>
    </location>
</feature>
<organism evidence="2 3">
    <name type="scientific">Acrodontium crateriforme</name>
    <dbReference type="NCBI Taxonomy" id="150365"/>
    <lineage>
        <taxon>Eukaryota</taxon>
        <taxon>Fungi</taxon>
        <taxon>Dikarya</taxon>
        <taxon>Ascomycota</taxon>
        <taxon>Pezizomycotina</taxon>
        <taxon>Dothideomycetes</taxon>
        <taxon>Dothideomycetidae</taxon>
        <taxon>Mycosphaerellales</taxon>
        <taxon>Teratosphaeriaceae</taxon>
        <taxon>Acrodontium</taxon>
    </lineage>
</organism>
<feature type="region of interest" description="Disordered" evidence="1">
    <location>
        <begin position="1"/>
        <end position="113"/>
    </location>
</feature>
<feature type="compositionally biased region" description="Low complexity" evidence="1">
    <location>
        <begin position="1"/>
        <end position="19"/>
    </location>
</feature>
<proteinExistence type="predicted"/>